<feature type="transmembrane region" description="Helical" evidence="13">
    <location>
        <begin position="122"/>
        <end position="143"/>
    </location>
</feature>
<dbReference type="RefSeq" id="XP_002680978.1">
    <property type="nucleotide sequence ID" value="XM_002680932.1"/>
</dbReference>
<keyword evidence="15" id="KW-1185">Reference proteome</keyword>
<protein>
    <recommendedName>
        <fullName evidence="4">Sugar transporter SWEET1</fullName>
    </recommendedName>
</protein>
<evidence type="ECO:0000313" key="15">
    <source>
        <dbReference type="Proteomes" id="UP000006671"/>
    </source>
</evidence>
<keyword evidence="7" id="KW-0762">Sugar transport</keyword>
<dbReference type="GO" id="GO:0051119">
    <property type="term" value="F:sugar transmembrane transporter activity"/>
    <property type="evidence" value="ECO:0007669"/>
    <property type="project" value="InterPro"/>
</dbReference>
<feature type="transmembrane region" description="Helical" evidence="13">
    <location>
        <begin position="149"/>
        <end position="166"/>
    </location>
</feature>
<evidence type="ECO:0000256" key="2">
    <source>
        <dbReference type="ARBA" id="ARBA00004653"/>
    </source>
</evidence>
<dbReference type="PANTHER" id="PTHR10791">
    <property type="entry name" value="RAG1-ACTIVATING PROTEIN 1"/>
    <property type="match status" value="1"/>
</dbReference>
<sequence length="169" mass="18696">DLSNITPFPYLAMCISALLWVTYGVIIEDMILVITNMVGFIAACYYNWLYYRITDKKEEFISKCSIGLVIYILSLSFVLFIAPSHKVVSYLGAISAIGSVIMFGSPLVTIKQVLEKQNSESIQLLLAAASAGCSFTWLLYGYLISNSAIYIPNGIGLFLACIQLALKYM</sequence>
<organism evidence="15">
    <name type="scientific">Naegleria gruberi</name>
    <name type="common">Amoeba</name>
    <dbReference type="NCBI Taxonomy" id="5762"/>
    <lineage>
        <taxon>Eukaryota</taxon>
        <taxon>Discoba</taxon>
        <taxon>Heterolobosea</taxon>
        <taxon>Tetramitia</taxon>
        <taxon>Eutetramitia</taxon>
        <taxon>Vahlkampfiidae</taxon>
        <taxon>Naegleria</taxon>
    </lineage>
</organism>
<evidence type="ECO:0000256" key="11">
    <source>
        <dbReference type="ARBA" id="ARBA00023034"/>
    </source>
</evidence>
<keyword evidence="5" id="KW-0813">Transport</keyword>
<dbReference type="GO" id="GO:0000139">
    <property type="term" value="C:Golgi membrane"/>
    <property type="evidence" value="ECO:0007669"/>
    <property type="project" value="UniProtKB-SubCell"/>
</dbReference>
<evidence type="ECO:0000256" key="3">
    <source>
        <dbReference type="ARBA" id="ARBA00007809"/>
    </source>
</evidence>
<evidence type="ECO:0000256" key="13">
    <source>
        <dbReference type="SAM" id="Phobius"/>
    </source>
</evidence>
<comment type="similarity">
    <text evidence="3">Belongs to the SWEET sugar transporter family.</text>
</comment>
<feature type="non-terminal residue" evidence="14">
    <location>
        <position position="1"/>
    </location>
</feature>
<evidence type="ECO:0000256" key="8">
    <source>
        <dbReference type="ARBA" id="ARBA00022692"/>
    </source>
</evidence>
<keyword evidence="12 13" id="KW-0472">Membrane</keyword>
<evidence type="ECO:0000256" key="1">
    <source>
        <dbReference type="ARBA" id="ARBA00004651"/>
    </source>
</evidence>
<dbReference type="EMBL" id="GG738852">
    <property type="protein sequence ID" value="EFC48234.1"/>
    <property type="molecule type" value="Genomic_DNA"/>
</dbReference>
<evidence type="ECO:0000256" key="6">
    <source>
        <dbReference type="ARBA" id="ARBA00022475"/>
    </source>
</evidence>
<dbReference type="STRING" id="5762.D2V592"/>
<keyword evidence="6" id="KW-1003">Cell membrane</keyword>
<keyword evidence="9" id="KW-0677">Repeat</keyword>
<feature type="non-terminal residue" evidence="14">
    <location>
        <position position="169"/>
    </location>
</feature>
<dbReference type="PANTHER" id="PTHR10791:SF30">
    <property type="entry name" value="SUGAR TRANSPORTER SWEET1"/>
    <property type="match status" value="1"/>
</dbReference>
<dbReference type="AlphaFoldDB" id="D2V592"/>
<feature type="transmembrane region" description="Helical" evidence="13">
    <location>
        <begin position="7"/>
        <end position="25"/>
    </location>
</feature>
<keyword evidence="8 13" id="KW-0812">Transmembrane</keyword>
<evidence type="ECO:0000256" key="4">
    <source>
        <dbReference type="ARBA" id="ARBA00021741"/>
    </source>
</evidence>
<dbReference type="KEGG" id="ngr:NAEGRDRAFT_3736"/>
<dbReference type="InterPro" id="IPR004316">
    <property type="entry name" value="SWEET_rpt"/>
</dbReference>
<feature type="transmembrane region" description="Helical" evidence="13">
    <location>
        <begin position="60"/>
        <end position="82"/>
    </location>
</feature>
<dbReference type="InterPro" id="IPR047664">
    <property type="entry name" value="SWEET"/>
</dbReference>
<dbReference type="InParanoid" id="D2V592"/>
<evidence type="ECO:0000256" key="10">
    <source>
        <dbReference type="ARBA" id="ARBA00022989"/>
    </source>
</evidence>
<dbReference type="VEuPathDB" id="AmoebaDB:NAEGRDRAFT_3736"/>
<evidence type="ECO:0000256" key="5">
    <source>
        <dbReference type="ARBA" id="ARBA00022448"/>
    </source>
</evidence>
<dbReference type="eggNOG" id="KOG1623">
    <property type="taxonomic scope" value="Eukaryota"/>
</dbReference>
<dbReference type="GeneID" id="8861472"/>
<dbReference type="Proteomes" id="UP000006671">
    <property type="component" value="Unassembled WGS sequence"/>
</dbReference>
<name>D2V592_NAEGR</name>
<dbReference type="Pfam" id="PF03083">
    <property type="entry name" value="MtN3_slv"/>
    <property type="match status" value="2"/>
</dbReference>
<dbReference type="OMA" id="LGAHTHK"/>
<evidence type="ECO:0000256" key="7">
    <source>
        <dbReference type="ARBA" id="ARBA00022597"/>
    </source>
</evidence>
<gene>
    <name evidence="14" type="ORF">NAEGRDRAFT_3736</name>
</gene>
<evidence type="ECO:0000313" key="14">
    <source>
        <dbReference type="EMBL" id="EFC48234.1"/>
    </source>
</evidence>
<feature type="transmembrane region" description="Helical" evidence="13">
    <location>
        <begin position="31"/>
        <end position="48"/>
    </location>
</feature>
<proteinExistence type="inferred from homology"/>
<evidence type="ECO:0000256" key="9">
    <source>
        <dbReference type="ARBA" id="ARBA00022737"/>
    </source>
</evidence>
<feature type="transmembrane region" description="Helical" evidence="13">
    <location>
        <begin position="88"/>
        <end position="110"/>
    </location>
</feature>
<keyword evidence="11" id="KW-0333">Golgi apparatus</keyword>
<comment type="subcellular location">
    <subcellularLocation>
        <location evidence="1">Cell membrane</location>
        <topology evidence="1">Multi-pass membrane protein</topology>
    </subcellularLocation>
    <subcellularLocation>
        <location evidence="2">Golgi apparatus membrane</location>
        <topology evidence="2">Multi-pass membrane protein</topology>
    </subcellularLocation>
</comment>
<dbReference type="FunFam" id="1.20.1280.290:FF:000004">
    <property type="entry name" value="Sugar transporter SWEET"/>
    <property type="match status" value="1"/>
</dbReference>
<reference evidence="14 15" key="1">
    <citation type="journal article" date="2010" name="Cell">
        <title>The genome of Naegleria gruberi illuminates early eukaryotic versatility.</title>
        <authorList>
            <person name="Fritz-Laylin L.K."/>
            <person name="Prochnik S.E."/>
            <person name="Ginger M.L."/>
            <person name="Dacks J.B."/>
            <person name="Carpenter M.L."/>
            <person name="Field M.C."/>
            <person name="Kuo A."/>
            <person name="Paredez A."/>
            <person name="Chapman J."/>
            <person name="Pham J."/>
            <person name="Shu S."/>
            <person name="Neupane R."/>
            <person name="Cipriano M."/>
            <person name="Mancuso J."/>
            <person name="Tu H."/>
            <person name="Salamov A."/>
            <person name="Lindquist E."/>
            <person name="Shapiro H."/>
            <person name="Lucas S."/>
            <person name="Grigoriev I.V."/>
            <person name="Cande W.Z."/>
            <person name="Fulton C."/>
            <person name="Rokhsar D.S."/>
            <person name="Dawson S.C."/>
        </authorList>
    </citation>
    <scope>NUCLEOTIDE SEQUENCE [LARGE SCALE GENOMIC DNA]</scope>
    <source>
        <strain evidence="14 15">NEG-M</strain>
    </source>
</reference>
<dbReference type="OrthoDB" id="409725at2759"/>
<keyword evidence="10 13" id="KW-1133">Transmembrane helix</keyword>
<evidence type="ECO:0000256" key="12">
    <source>
        <dbReference type="ARBA" id="ARBA00023136"/>
    </source>
</evidence>
<dbReference type="Gene3D" id="1.20.1280.290">
    <property type="match status" value="2"/>
</dbReference>
<dbReference type="GO" id="GO:0005886">
    <property type="term" value="C:plasma membrane"/>
    <property type="evidence" value="ECO:0007669"/>
    <property type="project" value="UniProtKB-SubCell"/>
</dbReference>
<accession>D2V592</accession>